<reference evidence="1 2" key="1">
    <citation type="submission" date="2024-04" db="EMBL/GenBank/DDBJ databases">
        <authorList>
            <person name="Fracassetti M."/>
        </authorList>
    </citation>
    <scope>NUCLEOTIDE SEQUENCE [LARGE SCALE GENOMIC DNA]</scope>
</reference>
<gene>
    <name evidence="1" type="ORF">LTRI10_LOCUS18577</name>
</gene>
<dbReference type="Proteomes" id="UP001497516">
    <property type="component" value="Chromosome 3"/>
</dbReference>
<protein>
    <submittedName>
        <fullName evidence="1">Uncharacterized protein</fullName>
    </submittedName>
</protein>
<proteinExistence type="predicted"/>
<keyword evidence="2" id="KW-1185">Reference proteome</keyword>
<evidence type="ECO:0000313" key="1">
    <source>
        <dbReference type="EMBL" id="CAL1376877.1"/>
    </source>
</evidence>
<dbReference type="EMBL" id="OZ034816">
    <property type="protein sequence ID" value="CAL1376877.1"/>
    <property type="molecule type" value="Genomic_DNA"/>
</dbReference>
<name>A0AAV2DTL3_9ROSI</name>
<evidence type="ECO:0000313" key="2">
    <source>
        <dbReference type="Proteomes" id="UP001497516"/>
    </source>
</evidence>
<sequence length="74" mass="7808">MDAKLEEIPEPGVARDSVSFAMSDDPLGCIFASPPGNDSKGSITAMEDAFIALQPKVPAYGVENTRLKLVVEAV</sequence>
<organism evidence="1 2">
    <name type="scientific">Linum trigynum</name>
    <dbReference type="NCBI Taxonomy" id="586398"/>
    <lineage>
        <taxon>Eukaryota</taxon>
        <taxon>Viridiplantae</taxon>
        <taxon>Streptophyta</taxon>
        <taxon>Embryophyta</taxon>
        <taxon>Tracheophyta</taxon>
        <taxon>Spermatophyta</taxon>
        <taxon>Magnoliopsida</taxon>
        <taxon>eudicotyledons</taxon>
        <taxon>Gunneridae</taxon>
        <taxon>Pentapetalae</taxon>
        <taxon>rosids</taxon>
        <taxon>fabids</taxon>
        <taxon>Malpighiales</taxon>
        <taxon>Linaceae</taxon>
        <taxon>Linum</taxon>
    </lineage>
</organism>
<dbReference type="AlphaFoldDB" id="A0AAV2DTL3"/>
<accession>A0AAV2DTL3</accession>